<dbReference type="PROSITE" id="PS50035">
    <property type="entry name" value="PLD"/>
    <property type="match status" value="1"/>
</dbReference>
<comment type="similarity">
    <text evidence="2 10">Belongs to the CDP-alcohol phosphatidyltransferase class-II family.</text>
</comment>
<keyword evidence="13" id="KW-1185">Reference proteome</keyword>
<evidence type="ECO:0000256" key="8">
    <source>
        <dbReference type="ARBA" id="ARBA00023264"/>
    </source>
</evidence>
<dbReference type="CDD" id="cd09137">
    <property type="entry name" value="PLDc_PGS1_euk_2"/>
    <property type="match status" value="1"/>
</dbReference>
<evidence type="ECO:0000256" key="3">
    <source>
        <dbReference type="ARBA" id="ARBA00022516"/>
    </source>
</evidence>
<dbReference type="UniPathway" id="UPA00084">
    <property type="reaction ID" value="UER00503"/>
</dbReference>
<keyword evidence="10" id="KW-0496">Mitochondrion</keyword>
<evidence type="ECO:0000256" key="10">
    <source>
        <dbReference type="RuleBase" id="RU365024"/>
    </source>
</evidence>
<keyword evidence="10" id="KW-0547">Nucleotide-binding</keyword>
<dbReference type="EMBL" id="AWSO01002172">
    <property type="protein sequence ID" value="ESK81899.1"/>
    <property type="molecule type" value="Genomic_DNA"/>
</dbReference>
<dbReference type="InterPro" id="IPR016270">
    <property type="entry name" value="PGS1"/>
</dbReference>
<keyword evidence="3 10" id="KW-0444">Lipid biosynthesis</keyword>
<dbReference type="GO" id="GO:0005739">
    <property type="term" value="C:mitochondrion"/>
    <property type="evidence" value="ECO:0007669"/>
    <property type="project" value="UniProtKB-SubCell"/>
</dbReference>
<dbReference type="OrthoDB" id="10250191at2759"/>
<keyword evidence="4 10" id="KW-0808">Transferase</keyword>
<dbReference type="GO" id="GO:0005524">
    <property type="term" value="F:ATP binding"/>
    <property type="evidence" value="ECO:0007669"/>
    <property type="project" value="UniProtKB-KW"/>
</dbReference>
<evidence type="ECO:0000313" key="13">
    <source>
        <dbReference type="Proteomes" id="UP000017559"/>
    </source>
</evidence>
<dbReference type="AlphaFoldDB" id="V2XR06"/>
<dbReference type="CDD" id="cd09135">
    <property type="entry name" value="PLDc_PGS1_euk_1"/>
    <property type="match status" value="1"/>
</dbReference>
<evidence type="ECO:0000256" key="2">
    <source>
        <dbReference type="ARBA" id="ARBA00010682"/>
    </source>
</evidence>
<dbReference type="Gene3D" id="3.30.870.10">
    <property type="entry name" value="Endonuclease Chain A"/>
    <property type="match status" value="2"/>
</dbReference>
<dbReference type="PANTHER" id="PTHR12586">
    <property type="entry name" value="CDP-DIACYLGLYCEROL--SERINE O-PHOSPHATIDYLTRANSFERASE"/>
    <property type="match status" value="1"/>
</dbReference>
<evidence type="ECO:0000259" key="11">
    <source>
        <dbReference type="PROSITE" id="PS50035"/>
    </source>
</evidence>
<proteinExistence type="inferred from homology"/>
<evidence type="ECO:0000256" key="6">
    <source>
        <dbReference type="ARBA" id="ARBA00023098"/>
    </source>
</evidence>
<evidence type="ECO:0000256" key="4">
    <source>
        <dbReference type="ARBA" id="ARBA00022679"/>
    </source>
</evidence>
<evidence type="ECO:0000256" key="5">
    <source>
        <dbReference type="ARBA" id="ARBA00022737"/>
    </source>
</evidence>
<dbReference type="HOGENOM" id="CLU_030471_1_0_1"/>
<feature type="domain" description="PLD phosphodiesterase" evidence="11">
    <location>
        <begin position="171"/>
        <end position="192"/>
    </location>
</feature>
<accession>V2XR06</accession>
<protein>
    <recommendedName>
        <fullName evidence="10">CDP-diacylglycerol--glycerol-3-phosphate 3-phosphatidyltransferase</fullName>
        <ecNumber evidence="10">2.7.8.5</ecNumber>
    </recommendedName>
</protein>
<evidence type="ECO:0000256" key="9">
    <source>
        <dbReference type="ARBA" id="ARBA00048586"/>
    </source>
</evidence>
<dbReference type="GO" id="GO:0008444">
    <property type="term" value="F:CDP-diacylglycerol-glycerol-3-phosphate 3-phosphatidyltransferase activity"/>
    <property type="evidence" value="ECO:0007669"/>
    <property type="project" value="UniProtKB-EC"/>
</dbReference>
<comment type="function">
    <text evidence="10">Functions in the biosynthesis of the anionic phospholipids phosphatidylglycerol and cardiolipin.</text>
</comment>
<comment type="caution">
    <text evidence="12">The sequence shown here is derived from an EMBL/GenBank/DDBJ whole genome shotgun (WGS) entry which is preliminary data.</text>
</comment>
<evidence type="ECO:0000313" key="12">
    <source>
        <dbReference type="EMBL" id="ESK81899.1"/>
    </source>
</evidence>
<dbReference type="EC" id="2.7.8.5" evidence="10"/>
<gene>
    <name evidence="12" type="ORF">Moror_693</name>
</gene>
<reference evidence="12 13" key="1">
    <citation type="journal article" date="2014" name="BMC Genomics">
        <title>Genome and secretome analysis of the hemibiotrophic fungal pathogen, Moniliophthora roreri, which causes frosty pod rot disease of cacao: mechanisms of the biotrophic and necrotrophic phases.</title>
        <authorList>
            <person name="Meinhardt L.W."/>
            <person name="Costa G.G.L."/>
            <person name="Thomazella D.P.T."/>
            <person name="Teixeira P.J.P.L."/>
            <person name="Carazzolle M.F."/>
            <person name="Schuster S.C."/>
            <person name="Carlson J.E."/>
            <person name="Guiltinan M.J."/>
            <person name="Mieczkowski P."/>
            <person name="Farmer A."/>
            <person name="Ramaraj T."/>
            <person name="Crozier J."/>
            <person name="Davis R.E."/>
            <person name="Shao J."/>
            <person name="Melnick R.L."/>
            <person name="Pereira G.A.G."/>
            <person name="Bailey B.A."/>
        </authorList>
    </citation>
    <scope>NUCLEOTIDE SEQUENCE [LARGE SCALE GENOMIC DNA]</scope>
    <source>
        <strain evidence="12 13">MCA 2997</strain>
    </source>
</reference>
<name>V2XR06_MONRO</name>
<dbReference type="SUPFAM" id="SSF56024">
    <property type="entry name" value="Phospholipase D/nuclease"/>
    <property type="match status" value="1"/>
</dbReference>
<dbReference type="Proteomes" id="UP000017559">
    <property type="component" value="Unassembled WGS sequence"/>
</dbReference>
<comment type="subcellular location">
    <subcellularLocation>
        <location evidence="10">Mitochondrion</location>
    </subcellularLocation>
</comment>
<keyword evidence="6 10" id="KW-0443">Lipid metabolism</keyword>
<dbReference type="PIRSF" id="PIRSF000850">
    <property type="entry name" value="Phospholipase_D_PSS"/>
    <property type="match status" value="1"/>
</dbReference>
<dbReference type="GO" id="GO:0032049">
    <property type="term" value="P:cardiolipin biosynthetic process"/>
    <property type="evidence" value="ECO:0007669"/>
    <property type="project" value="InterPro"/>
</dbReference>
<organism evidence="12 13">
    <name type="scientific">Moniliophthora roreri (strain MCA 2997)</name>
    <name type="common">Cocoa frosty pod rot fungus</name>
    <name type="synonym">Crinipellis roreri</name>
    <dbReference type="NCBI Taxonomy" id="1381753"/>
    <lineage>
        <taxon>Eukaryota</taxon>
        <taxon>Fungi</taxon>
        <taxon>Dikarya</taxon>
        <taxon>Basidiomycota</taxon>
        <taxon>Agaricomycotina</taxon>
        <taxon>Agaricomycetes</taxon>
        <taxon>Agaricomycetidae</taxon>
        <taxon>Agaricales</taxon>
        <taxon>Marasmiineae</taxon>
        <taxon>Marasmiaceae</taxon>
        <taxon>Moniliophthora</taxon>
    </lineage>
</organism>
<dbReference type="KEGG" id="mrr:Moror_693"/>
<dbReference type="PANTHER" id="PTHR12586:SF1">
    <property type="entry name" value="CDP-DIACYLGLYCEROL--GLYCEROL-3-PHOSPHATE 3-PHOSPHATIDYLTRANSFERASE, MITOCHONDRIAL"/>
    <property type="match status" value="1"/>
</dbReference>
<keyword evidence="7 10" id="KW-0594">Phospholipid biosynthesis</keyword>
<keyword evidence="5" id="KW-0677">Repeat</keyword>
<dbReference type="STRING" id="1381753.V2XR06"/>
<keyword evidence="10" id="KW-0067">ATP-binding</keyword>
<dbReference type="SMART" id="SM00155">
    <property type="entry name" value="PLDc"/>
    <property type="match status" value="2"/>
</dbReference>
<evidence type="ECO:0000256" key="1">
    <source>
        <dbReference type="ARBA" id="ARBA00005042"/>
    </source>
</evidence>
<sequence length="526" mass="59841">MLSSRISSSRNLHYFFYSSIRHASSVTRQLHPAVRQLASELGQKQPAFAVSPNDVHVLKQPSEFYSRLLEMIQRAERRIFLSSLYIGSSEGELVENLEKALRHKESLHLYFQLDLNRSTRPGASSTAKILLPLLQTYPDRVHASFFRSPNLRGIMAKVVPPRFNEGWGTWHAKIYGADDDVMISGANLNKSYFTNRQDRYLSFMNQRILSQYCFDFLRTVSDFSYQLLPSSDAKPDLGPHSFTGDGYTMFWPDFNTHPHHIHKKAEKAFTDFQHSYRQRSLPEGSEGGEKVMMFPIIQAGQFNVREEEQAMDILFRHANGQSSAEKKIEERPLIDFTSGYFGLYKPYQDLVLRSRNVDVRIVAASPKANGFYGSKGISGRIPEGYTLLEQRFMKAVARAGRFWKESTGVQLLEWLKDGWTYHAKGLWFSPNASSHPVLTLFGSTNLNSRSSHIDTELSFVMILPSEQQNTDSQQKATELANGITTLQAQLADEVANIRANAHEWKGDKRKVRLGTKLLVAVVGKML</sequence>
<comment type="pathway">
    <text evidence="1 10">Phospholipid metabolism; phosphatidylglycerol biosynthesis; phosphatidylglycerol from CDP-diacylglycerol: step 1/2.</text>
</comment>
<dbReference type="InterPro" id="IPR001736">
    <property type="entry name" value="PLipase_D/transphosphatidylase"/>
</dbReference>
<keyword evidence="8 10" id="KW-1208">Phospholipid metabolism</keyword>
<evidence type="ECO:0000256" key="7">
    <source>
        <dbReference type="ARBA" id="ARBA00023209"/>
    </source>
</evidence>
<comment type="catalytic activity">
    <reaction evidence="9 10">
        <text>a CDP-1,2-diacyl-sn-glycerol + sn-glycerol 3-phosphate = a 1,2-diacyl-sn-glycero-3-phospho-(1'-sn-glycero-3'-phosphate) + CMP + H(+)</text>
        <dbReference type="Rhea" id="RHEA:12593"/>
        <dbReference type="ChEBI" id="CHEBI:15378"/>
        <dbReference type="ChEBI" id="CHEBI:57597"/>
        <dbReference type="ChEBI" id="CHEBI:58332"/>
        <dbReference type="ChEBI" id="CHEBI:60110"/>
        <dbReference type="ChEBI" id="CHEBI:60377"/>
        <dbReference type="EC" id="2.7.8.5"/>
    </reaction>
</comment>